<reference evidence="1 2" key="1">
    <citation type="journal article" date="2024" name="Commun. Biol.">
        <title>Comparative genomic analysis of thermophilic fungi reveals convergent evolutionary adaptations and gene losses.</title>
        <authorList>
            <person name="Steindorff A.S."/>
            <person name="Aguilar-Pontes M.V."/>
            <person name="Robinson A.J."/>
            <person name="Andreopoulos B."/>
            <person name="LaButti K."/>
            <person name="Kuo A."/>
            <person name="Mondo S."/>
            <person name="Riley R."/>
            <person name="Otillar R."/>
            <person name="Haridas S."/>
            <person name="Lipzen A."/>
            <person name="Grimwood J."/>
            <person name="Schmutz J."/>
            <person name="Clum A."/>
            <person name="Reid I.D."/>
            <person name="Moisan M.C."/>
            <person name="Butler G."/>
            <person name="Nguyen T.T.M."/>
            <person name="Dewar K."/>
            <person name="Conant G."/>
            <person name="Drula E."/>
            <person name="Henrissat B."/>
            <person name="Hansel C."/>
            <person name="Singer S."/>
            <person name="Hutchinson M.I."/>
            <person name="de Vries R.P."/>
            <person name="Natvig D.O."/>
            <person name="Powell A.J."/>
            <person name="Tsang A."/>
            <person name="Grigoriev I.V."/>
        </authorList>
    </citation>
    <scope>NUCLEOTIDE SEQUENCE [LARGE SCALE GENOMIC DNA]</scope>
    <source>
        <strain evidence="1 2">ATCC 24622</strain>
    </source>
</reference>
<organism evidence="1 2">
    <name type="scientific">Phialemonium thermophilum</name>
    <dbReference type="NCBI Taxonomy" id="223376"/>
    <lineage>
        <taxon>Eukaryota</taxon>
        <taxon>Fungi</taxon>
        <taxon>Dikarya</taxon>
        <taxon>Ascomycota</taxon>
        <taxon>Pezizomycotina</taxon>
        <taxon>Sordariomycetes</taxon>
        <taxon>Sordariomycetidae</taxon>
        <taxon>Cephalothecales</taxon>
        <taxon>Cephalothecaceae</taxon>
        <taxon>Phialemonium</taxon>
    </lineage>
</organism>
<accession>A0ABR3V868</accession>
<evidence type="ECO:0000313" key="2">
    <source>
        <dbReference type="Proteomes" id="UP001586593"/>
    </source>
</evidence>
<keyword evidence="2" id="KW-1185">Reference proteome</keyword>
<comment type="caution">
    <text evidence="1">The sequence shown here is derived from an EMBL/GenBank/DDBJ whole genome shotgun (WGS) entry which is preliminary data.</text>
</comment>
<sequence>MRAPLSTAVVVYEMMAGLGKVGIWVGSDKMVLRCRLLLSLRAALSGVLCGVRRAVVTVMGFSAPLRETSCS</sequence>
<dbReference type="EMBL" id="JAZHXJ010002608">
    <property type="protein sequence ID" value="KAL1837641.1"/>
    <property type="molecule type" value="Genomic_DNA"/>
</dbReference>
<name>A0ABR3V868_9PEZI</name>
<dbReference type="Proteomes" id="UP001586593">
    <property type="component" value="Unassembled WGS sequence"/>
</dbReference>
<protein>
    <submittedName>
        <fullName evidence="1">Uncharacterized protein</fullName>
    </submittedName>
</protein>
<gene>
    <name evidence="1" type="ORF">VTK73DRAFT_4628</name>
</gene>
<evidence type="ECO:0000313" key="1">
    <source>
        <dbReference type="EMBL" id="KAL1837641.1"/>
    </source>
</evidence>
<proteinExistence type="predicted"/>